<sequence length="1266" mass="144645">MRFLANGPNIPDHLLKKRDEGRCIFLCGAGVSIPSGMPQFYGLAEYVIDKLDPPEDGTIMADFQPWRDGKSGAKTPLDQIFNALYQEYGREEVNALVEKRLTEKKVTGPSREHQLIARISADLDRNPQVVTTNFDHLFEDAVSGNVDVRIAPALASIDHGEMISGITYLHGRVGKSDSYVLGSADFGRAYLAEAWATSFVMQLIKHYTVVLVGYGAEDPPVKYLLQGLRQVDGIDPQKLYVFDRGRHEDIEAKWADRGVTPIAYSGEGQDHSALWDTIEAWADRADNPRVWCRNIIEQAKKGPRSLQAHERGQVVHLVRTTAGAKLFARSTPIITPEWLCVFDASCRTGKPASGYAKDSEVFDPFKEYCLDDDLERLSANTDKKGRVFDDLTNWHFGDGNKNQIHSLGTFPLPSRMPLPSRLNSLLWWIAQNLDNPITAWWAFRQFRLHPSLLDAFRHMLRDKKDLSRKARKLLNILLEIHTDPINSDRNFSLHQLKGRISLEGWTQSALRELERIMVPEFRSSRPFEIAAGKPPMDGWFATRVSEVTRLEVKFPEPRISVGELPDDVLEAIFLVAERCLIRGSDMLSELDVILFTTATCYPDREAEGEREDRRTSGFFKWFLELFAKLSIVSPKIARNRAALWSEKDTYFFRKLKFFAFSRKELFDDSEAASFLLFCENEAFWDLNARRELLFFIEDRWEGFSSQERKRLIERVFQGPDKLADQSPEEYENWRLNMIASYLSWLTLHGCELPPEQINRLAELKAGLADWDDRSAKGLTFISGAMVHTVSVDENPEALFGKPLSKIADIAESQSQRGWGEFTERRPFSGLVKLNPRTALAALSIQTKEGKYPKDRWSELLKYWPQDTGPRLTNVFLRRIYRLPDGVIRELRHEVSSWVKESLPGLHGADPNCAWKIFDNIVRALSQNIHEATESSILTQSFDGEKNERSRRTIDHAINGPIGNITEGVLDALTELKLDKGHGLPKEFSCRLIELMHVEGEGSDHAVCLIAKRIRWLHFLDAEWVKKYLIPFFNIEHPYSEPAWEGALLRFEPFHDQIWATIKDSFLELFTPNIKWQLSSNQKEAAVHILLVLGMFRLEMTDGVTAKEVRRSLRSMDDEMRADAIYLLSRFGKENEDGWAKYVIPFVSTVWPLERKFRTSSSASAWLSTLSSAGDAFPKLLKVVMKFLVPIRVNHEIFRFSREIADEDALVAKYPEEVLSLLNTVVPDAASDDLSELGRILEEIEQNNPELVNSRHFHRLSDVLESV</sequence>
<dbReference type="Gene3D" id="3.40.50.1220">
    <property type="entry name" value="TPP-binding domain"/>
    <property type="match status" value="1"/>
</dbReference>
<protein>
    <recommendedName>
        <fullName evidence="3">SIR2-like domain-containing protein</fullName>
    </recommendedName>
</protein>
<dbReference type="RefSeq" id="WP_064790028.1">
    <property type="nucleotide sequence ID" value="NZ_CP031555.1"/>
</dbReference>
<keyword evidence="2" id="KW-1185">Reference proteome</keyword>
<dbReference type="Proteomes" id="UP000256971">
    <property type="component" value="Chromosome"/>
</dbReference>
<name>A0ABM6XXJ1_9PROT</name>
<evidence type="ECO:0008006" key="3">
    <source>
        <dbReference type="Google" id="ProtNLM"/>
    </source>
</evidence>
<evidence type="ECO:0000313" key="2">
    <source>
        <dbReference type="Proteomes" id="UP000256971"/>
    </source>
</evidence>
<evidence type="ECO:0000313" key="1">
    <source>
        <dbReference type="EMBL" id="AXO14398.1"/>
    </source>
</evidence>
<dbReference type="SUPFAM" id="SSF52467">
    <property type="entry name" value="DHS-like NAD/FAD-binding domain"/>
    <property type="match status" value="1"/>
</dbReference>
<gene>
    <name evidence="1" type="ORF">DY252_09310</name>
</gene>
<organism evidence="1 2">
    <name type="scientific">Thalassospira indica</name>
    <dbReference type="NCBI Taxonomy" id="1891279"/>
    <lineage>
        <taxon>Bacteria</taxon>
        <taxon>Pseudomonadati</taxon>
        <taxon>Pseudomonadota</taxon>
        <taxon>Alphaproteobacteria</taxon>
        <taxon>Rhodospirillales</taxon>
        <taxon>Thalassospiraceae</taxon>
        <taxon>Thalassospira</taxon>
    </lineage>
</organism>
<accession>A0ABM6XXJ1</accession>
<reference evidence="1 2" key="1">
    <citation type="submission" date="2018-08" db="EMBL/GenBank/DDBJ databases">
        <title>Complete genome sequence of type strain Thalassospira indica MCCC 1A01103T, isolated from isolated from deep seawater of the Indian Ocean.</title>
        <authorList>
            <person name="Liu Y."/>
        </authorList>
    </citation>
    <scope>NUCLEOTIDE SEQUENCE [LARGE SCALE GENOMIC DNA]</scope>
    <source>
        <strain evidence="1 2">PB8BT</strain>
    </source>
</reference>
<dbReference type="InterPro" id="IPR029035">
    <property type="entry name" value="DHS-like_NAD/FAD-binding_dom"/>
</dbReference>
<proteinExistence type="predicted"/>
<dbReference type="EMBL" id="CP031555">
    <property type="protein sequence ID" value="AXO14398.1"/>
    <property type="molecule type" value="Genomic_DNA"/>
</dbReference>
<dbReference type="Pfam" id="PF13289">
    <property type="entry name" value="SIR2_2"/>
    <property type="match status" value="1"/>
</dbReference>